<sequence length="139" mass="15328">MGQRVVGCSLLEDLESTGQSVDQTKGTVTVREGDPVLLNCTYQSPVSSNFPFWYIQRSGQPPKLFLSTSSEEEGTRQGFDAKNVKKTYHLEKSTSQLKDSAVYFCAVSDTVRLWGRAAHQKLARGTFSGEETNQASAQI</sequence>
<keyword evidence="8" id="KW-1185">Reference proteome</keyword>
<dbReference type="AlphaFoldDB" id="A0A8D2L975"/>
<dbReference type="Gene3D" id="2.60.40.10">
    <property type="entry name" value="Immunoglobulins"/>
    <property type="match status" value="1"/>
</dbReference>
<organism evidence="7 8">
    <name type="scientific">Varanus komodoensis</name>
    <name type="common">Komodo dragon</name>
    <dbReference type="NCBI Taxonomy" id="61221"/>
    <lineage>
        <taxon>Eukaryota</taxon>
        <taxon>Metazoa</taxon>
        <taxon>Chordata</taxon>
        <taxon>Craniata</taxon>
        <taxon>Vertebrata</taxon>
        <taxon>Euteleostomi</taxon>
        <taxon>Lepidosauria</taxon>
        <taxon>Squamata</taxon>
        <taxon>Bifurcata</taxon>
        <taxon>Unidentata</taxon>
        <taxon>Episquamata</taxon>
        <taxon>Toxicofera</taxon>
        <taxon>Anguimorpha</taxon>
        <taxon>Paleoanguimorpha</taxon>
        <taxon>Varanoidea</taxon>
        <taxon>Varanidae</taxon>
        <taxon>Varanus</taxon>
    </lineage>
</organism>
<dbReference type="PANTHER" id="PTHR19367:SF18">
    <property type="entry name" value="T CELL RECEPTOR ALPHA VARIABLE 16"/>
    <property type="match status" value="1"/>
</dbReference>
<dbReference type="GO" id="GO:0002250">
    <property type="term" value="P:adaptive immune response"/>
    <property type="evidence" value="ECO:0007669"/>
    <property type="project" value="UniProtKB-KW"/>
</dbReference>
<dbReference type="SMART" id="SM00406">
    <property type="entry name" value="IGv"/>
    <property type="match status" value="1"/>
</dbReference>
<evidence type="ECO:0000256" key="5">
    <source>
        <dbReference type="ARBA" id="ARBA00043266"/>
    </source>
</evidence>
<dbReference type="InterPro" id="IPR003599">
    <property type="entry name" value="Ig_sub"/>
</dbReference>
<accession>A0A8D2L975</accession>
<evidence type="ECO:0000259" key="6">
    <source>
        <dbReference type="PROSITE" id="PS50835"/>
    </source>
</evidence>
<keyword evidence="2" id="KW-1064">Adaptive immunity</keyword>
<name>A0A8D2L975_VARKO</name>
<keyword evidence="4" id="KW-0393">Immunoglobulin domain</keyword>
<reference evidence="7" key="2">
    <citation type="submission" date="2025-09" db="UniProtKB">
        <authorList>
            <consortium name="Ensembl"/>
        </authorList>
    </citation>
    <scope>IDENTIFICATION</scope>
</reference>
<keyword evidence="1" id="KW-0732">Signal</keyword>
<dbReference type="Proteomes" id="UP000694545">
    <property type="component" value="Unplaced"/>
</dbReference>
<evidence type="ECO:0000313" key="8">
    <source>
        <dbReference type="Proteomes" id="UP000694545"/>
    </source>
</evidence>
<feature type="domain" description="Ig-like" evidence="6">
    <location>
        <begin position="19"/>
        <end position="123"/>
    </location>
</feature>
<dbReference type="SMART" id="SM00409">
    <property type="entry name" value="IG"/>
    <property type="match status" value="1"/>
</dbReference>
<keyword evidence="3" id="KW-0675">Receptor</keyword>
<dbReference type="PROSITE" id="PS50835">
    <property type="entry name" value="IG_LIKE"/>
    <property type="match status" value="1"/>
</dbReference>
<evidence type="ECO:0000256" key="2">
    <source>
        <dbReference type="ARBA" id="ARBA00023130"/>
    </source>
</evidence>
<dbReference type="InterPro" id="IPR051287">
    <property type="entry name" value="TCR_variable_region"/>
</dbReference>
<evidence type="ECO:0000256" key="4">
    <source>
        <dbReference type="ARBA" id="ARBA00023319"/>
    </source>
</evidence>
<dbReference type="PANTHER" id="PTHR19367">
    <property type="entry name" value="T-CELL RECEPTOR ALPHA CHAIN V REGION"/>
    <property type="match status" value="1"/>
</dbReference>
<dbReference type="InterPro" id="IPR007110">
    <property type="entry name" value="Ig-like_dom"/>
</dbReference>
<dbReference type="InterPro" id="IPR013106">
    <property type="entry name" value="Ig_V-set"/>
</dbReference>
<evidence type="ECO:0000256" key="3">
    <source>
        <dbReference type="ARBA" id="ARBA00023170"/>
    </source>
</evidence>
<evidence type="ECO:0000256" key="1">
    <source>
        <dbReference type="ARBA" id="ARBA00022729"/>
    </source>
</evidence>
<dbReference type="Ensembl" id="ENSVKKT00000018743.1">
    <property type="protein sequence ID" value="ENSVKKP00000018281.1"/>
    <property type="gene ID" value="ENSVKKG00000012461.1"/>
</dbReference>
<dbReference type="GO" id="GO:0042101">
    <property type="term" value="C:T cell receptor complex"/>
    <property type="evidence" value="ECO:0007669"/>
    <property type="project" value="UniProtKB-KW"/>
</dbReference>
<reference evidence="7" key="1">
    <citation type="submission" date="2025-08" db="UniProtKB">
        <authorList>
            <consortium name="Ensembl"/>
        </authorList>
    </citation>
    <scope>IDENTIFICATION</scope>
</reference>
<proteinExistence type="predicted"/>
<dbReference type="Pfam" id="PF07686">
    <property type="entry name" value="V-set"/>
    <property type="match status" value="1"/>
</dbReference>
<dbReference type="OMA" id="FPFWYIQ"/>
<dbReference type="InterPro" id="IPR013783">
    <property type="entry name" value="Ig-like_fold"/>
</dbReference>
<protein>
    <recommendedName>
        <fullName evidence="6">Ig-like domain-containing protein</fullName>
    </recommendedName>
</protein>
<keyword evidence="5" id="KW-1279">T cell receptor</keyword>
<dbReference type="SUPFAM" id="SSF48726">
    <property type="entry name" value="Immunoglobulin"/>
    <property type="match status" value="1"/>
</dbReference>
<dbReference type="InterPro" id="IPR036179">
    <property type="entry name" value="Ig-like_dom_sf"/>
</dbReference>
<evidence type="ECO:0000313" key="7">
    <source>
        <dbReference type="Ensembl" id="ENSVKKP00000018281.1"/>
    </source>
</evidence>
<keyword evidence="5" id="KW-0391">Immunity</keyword>